<keyword evidence="6" id="KW-1185">Reference proteome</keyword>
<dbReference type="Gene3D" id="1.25.40.10">
    <property type="entry name" value="Tetratricopeptide repeat domain"/>
    <property type="match status" value="1"/>
</dbReference>
<dbReference type="SUPFAM" id="SSF53300">
    <property type="entry name" value="vWA-like"/>
    <property type="match status" value="1"/>
</dbReference>
<sequence>MIDIEILKENFHFLRPKLLYALVPVVAVFLLTWLTRRKKEKWIRLIPEHLRPYMVISSSNRSLYLARFALLFIMCLMVVMMAGPTWQQQDIPGKKNESVLLIILDLSQSMMATDLAPNRLERAKFKIRDLLKTNPRCRVGLVAFAGTAHMVVPFSDQYQAHLLQLQNMVPAIMPLKGTDLSYAFKMTDTLMSRFKAPSTVWLITDDLDENAVKVLKDFTTDTPHTIALTTLATPQGAIVPGTKAISKLNVAAVKELSGNPKIRTTVFTLDNTDVEKLVEQIRKNQTLQDKPNSKQSIWIDQGPFLFWLLLPLGALWFRRGWRAVCLLPFLVQLSSCGNLSTDDLWFTKNYQGQKLMKQGKYNEAAKKFQDPAHKAIAYMKAGSEEKAVEYFEKDSTATSFYNEGLVYAKSGDYNAAANAFSMAVNMDSSLIMAKENLDEVKNYLKKKKVLEERIAAQQNKHAKTKQGERATHHKATPEGGDETEGTSKQKAPPGTPPQSAVNDPGGTTDEKKNMKPSDPGSNFSNVLIRRVPLDQTEFQKRKFQLQYRRYYEDAPKPENSW</sequence>
<dbReference type="InterPro" id="IPR036465">
    <property type="entry name" value="vWFA_dom_sf"/>
</dbReference>
<evidence type="ECO:0000256" key="1">
    <source>
        <dbReference type="PROSITE-ProRule" id="PRU00339"/>
    </source>
</evidence>
<evidence type="ECO:0000259" key="4">
    <source>
        <dbReference type="SMART" id="SM00327"/>
    </source>
</evidence>
<protein>
    <recommendedName>
        <fullName evidence="4">VWFA domain-containing protein</fullName>
    </recommendedName>
</protein>
<feature type="region of interest" description="Disordered" evidence="2">
    <location>
        <begin position="457"/>
        <end position="538"/>
    </location>
</feature>
<evidence type="ECO:0000256" key="2">
    <source>
        <dbReference type="SAM" id="MobiDB-lite"/>
    </source>
</evidence>
<evidence type="ECO:0000256" key="3">
    <source>
        <dbReference type="SAM" id="Phobius"/>
    </source>
</evidence>
<keyword evidence="1" id="KW-0802">TPR repeat</keyword>
<proteinExistence type="predicted"/>
<dbReference type="SUPFAM" id="SSF48452">
    <property type="entry name" value="TPR-like"/>
    <property type="match status" value="1"/>
</dbReference>
<dbReference type="RefSeq" id="WP_014680232.1">
    <property type="nucleotide sequence ID" value="NC_017770.1"/>
</dbReference>
<evidence type="ECO:0000313" key="6">
    <source>
        <dbReference type="Proteomes" id="UP000007590"/>
    </source>
</evidence>
<dbReference type="PANTHER" id="PTHR22550">
    <property type="entry name" value="SPORE GERMINATION PROTEIN"/>
    <property type="match status" value="1"/>
</dbReference>
<dbReference type="eggNOG" id="COG0457">
    <property type="taxonomic scope" value="Bacteria"/>
</dbReference>
<accession>H8KU25</accession>
<reference evidence="5" key="1">
    <citation type="submission" date="2012-02" db="EMBL/GenBank/DDBJ databases">
        <title>The complete genome of Solitalea canadensis DSM 3403.</title>
        <authorList>
            <consortium name="US DOE Joint Genome Institute (JGI-PGF)"/>
            <person name="Lucas S."/>
            <person name="Copeland A."/>
            <person name="Lapidus A."/>
            <person name="Glavina del Rio T."/>
            <person name="Dalin E."/>
            <person name="Tice H."/>
            <person name="Bruce D."/>
            <person name="Goodwin L."/>
            <person name="Pitluck S."/>
            <person name="Peters L."/>
            <person name="Ovchinnikova G."/>
            <person name="Lu M."/>
            <person name="Kyrpides N."/>
            <person name="Mavromatis K."/>
            <person name="Ivanova N."/>
            <person name="Brettin T."/>
            <person name="Detter J.C."/>
            <person name="Han C."/>
            <person name="Larimer F."/>
            <person name="Land M."/>
            <person name="Hauser L."/>
            <person name="Markowitz V."/>
            <person name="Cheng J.-F."/>
            <person name="Hugenholtz P."/>
            <person name="Woyke T."/>
            <person name="Wu D."/>
            <person name="Spring S."/>
            <person name="Schroeder M."/>
            <person name="Kopitz M."/>
            <person name="Brambilla E."/>
            <person name="Klenk H.-P."/>
            <person name="Eisen J.A."/>
        </authorList>
    </citation>
    <scope>NUCLEOTIDE SEQUENCE</scope>
    <source>
        <strain evidence="5">DSM 3403</strain>
    </source>
</reference>
<gene>
    <name evidence="5" type="ordered locus">Solca_1946</name>
</gene>
<feature type="transmembrane region" description="Helical" evidence="3">
    <location>
        <begin position="18"/>
        <end position="35"/>
    </location>
</feature>
<organism evidence="5 6">
    <name type="scientific">Solitalea canadensis (strain ATCC 29591 / DSM 3403 / JCM 21819 / LMG 8368 / NBRC 15130 / NCIMB 12057 / USAM 9D)</name>
    <name type="common">Flexibacter canadensis</name>
    <dbReference type="NCBI Taxonomy" id="929556"/>
    <lineage>
        <taxon>Bacteria</taxon>
        <taxon>Pseudomonadati</taxon>
        <taxon>Bacteroidota</taxon>
        <taxon>Sphingobacteriia</taxon>
        <taxon>Sphingobacteriales</taxon>
        <taxon>Sphingobacteriaceae</taxon>
        <taxon>Solitalea</taxon>
    </lineage>
</organism>
<dbReference type="HOGENOM" id="CLU_024570_3_2_10"/>
<dbReference type="AlphaFoldDB" id="H8KU25"/>
<dbReference type="Pfam" id="PF13519">
    <property type="entry name" value="VWA_2"/>
    <property type="match status" value="1"/>
</dbReference>
<dbReference type="STRING" id="929556.Solca_1946"/>
<evidence type="ECO:0000313" key="5">
    <source>
        <dbReference type="EMBL" id="AFD07005.1"/>
    </source>
</evidence>
<dbReference type="OrthoDB" id="6206554at2"/>
<feature type="domain" description="VWFA" evidence="4">
    <location>
        <begin position="97"/>
        <end position="282"/>
    </location>
</feature>
<dbReference type="PANTHER" id="PTHR22550:SF14">
    <property type="entry name" value="VWFA DOMAIN-CONTAINING PROTEIN"/>
    <property type="match status" value="1"/>
</dbReference>
<dbReference type="EMBL" id="CP003349">
    <property type="protein sequence ID" value="AFD07005.1"/>
    <property type="molecule type" value="Genomic_DNA"/>
</dbReference>
<dbReference type="InterPro" id="IPR019734">
    <property type="entry name" value="TPR_rpt"/>
</dbReference>
<feature type="transmembrane region" description="Helical" evidence="3">
    <location>
        <begin position="64"/>
        <end position="86"/>
    </location>
</feature>
<dbReference type="SMART" id="SM00327">
    <property type="entry name" value="VWA"/>
    <property type="match status" value="1"/>
</dbReference>
<dbReference type="PROSITE" id="PS50005">
    <property type="entry name" value="TPR"/>
    <property type="match status" value="1"/>
</dbReference>
<dbReference type="Proteomes" id="UP000007590">
    <property type="component" value="Chromosome"/>
</dbReference>
<dbReference type="eggNOG" id="COG2304">
    <property type="taxonomic scope" value="Bacteria"/>
</dbReference>
<dbReference type="KEGG" id="scn:Solca_1946"/>
<dbReference type="InterPro" id="IPR050768">
    <property type="entry name" value="UPF0353/GerABKA_families"/>
</dbReference>
<dbReference type="InterPro" id="IPR011990">
    <property type="entry name" value="TPR-like_helical_dom_sf"/>
</dbReference>
<feature type="repeat" description="TPR" evidence="1">
    <location>
        <begin position="397"/>
        <end position="430"/>
    </location>
</feature>
<name>H8KU25_SOLCM</name>
<dbReference type="Gene3D" id="3.40.50.410">
    <property type="entry name" value="von Willebrand factor, type A domain"/>
    <property type="match status" value="1"/>
</dbReference>
<keyword evidence="3" id="KW-0812">Transmembrane</keyword>
<keyword evidence="3" id="KW-1133">Transmembrane helix</keyword>
<dbReference type="InterPro" id="IPR002035">
    <property type="entry name" value="VWF_A"/>
</dbReference>
<keyword evidence="3" id="KW-0472">Membrane</keyword>